<dbReference type="Proteomes" id="UP000035214">
    <property type="component" value="Unassembled WGS sequence"/>
</dbReference>
<name>A0A0G8EDA1_BACCE</name>
<protein>
    <recommendedName>
        <fullName evidence="3">PXO1-28</fullName>
    </recommendedName>
</protein>
<comment type="caution">
    <text evidence="1">The sequence shown here is derived from an EMBL/GenBank/DDBJ whole genome shotgun (WGS) entry which is preliminary data.</text>
</comment>
<organism evidence="1 2">
    <name type="scientific">Bacillus cereus</name>
    <dbReference type="NCBI Taxonomy" id="1396"/>
    <lineage>
        <taxon>Bacteria</taxon>
        <taxon>Bacillati</taxon>
        <taxon>Bacillota</taxon>
        <taxon>Bacilli</taxon>
        <taxon>Bacillales</taxon>
        <taxon>Bacillaceae</taxon>
        <taxon>Bacillus</taxon>
        <taxon>Bacillus cereus group</taxon>
    </lineage>
</organism>
<dbReference type="PATRIC" id="fig|1396.428.peg.2482"/>
<accession>A0A0G8EDA1</accession>
<evidence type="ECO:0008006" key="3">
    <source>
        <dbReference type="Google" id="ProtNLM"/>
    </source>
</evidence>
<evidence type="ECO:0000313" key="2">
    <source>
        <dbReference type="Proteomes" id="UP000035214"/>
    </source>
</evidence>
<gene>
    <name evidence="1" type="ORF">B4077_3132</name>
</gene>
<dbReference type="RefSeq" id="WP_046956808.1">
    <property type="nucleotide sequence ID" value="NZ_LCYI01000062.1"/>
</dbReference>
<dbReference type="EMBL" id="LCYI01000062">
    <property type="protein sequence ID" value="KLA22186.1"/>
    <property type="molecule type" value="Genomic_DNA"/>
</dbReference>
<reference evidence="1 2" key="1">
    <citation type="submission" date="2015-04" db="EMBL/GenBank/DDBJ databases">
        <title>Draft Genome Sequences of Eight Spore-Forming Food Isolates of Bacillus cereus Genome sequencing.</title>
        <authorList>
            <person name="Krawcyk A.O."/>
            <person name="de Jong A."/>
            <person name="Eijlander R.T."/>
            <person name="Berendsen E.M."/>
            <person name="Holsappel S."/>
            <person name="Wells-Bennik M."/>
            <person name="Kuipers O.P."/>
        </authorList>
    </citation>
    <scope>NUCLEOTIDE SEQUENCE [LARGE SCALE GENOMIC DNA]</scope>
    <source>
        <strain evidence="1 2">B4077</strain>
    </source>
</reference>
<dbReference type="AlphaFoldDB" id="A0A0G8EDA1"/>
<sequence length="94" mass="10933">MITVNRGYMYDPDDNEVLITEIYYETATETKLGNKMDSLSYSVIPNSIKEKIEAVTSLSYMESIEMSQQLAAVYQDEINKYGKPEKLYFEYTNM</sequence>
<proteinExistence type="predicted"/>
<evidence type="ECO:0000313" key="1">
    <source>
        <dbReference type="EMBL" id="KLA22186.1"/>
    </source>
</evidence>